<dbReference type="PROSITE" id="PS51322">
    <property type="entry name" value="UEV"/>
    <property type="match status" value="1"/>
</dbReference>
<reference evidence="3" key="5">
    <citation type="journal article" date="2018" name="Nat. Plants">
        <title>Whole-genome landscape of Medicago truncatula symbiotic genes.</title>
        <authorList>
            <person name="Pecrix Y."/>
            <person name="Gamas P."/>
            <person name="Carrere S."/>
        </authorList>
    </citation>
    <scope>NUCLEOTIDE SEQUENCE</scope>
    <source>
        <tissue evidence="3">Leaves</tissue>
    </source>
</reference>
<dbReference type="EMBL" id="CM001221">
    <property type="protein sequence ID" value="AES99036.1"/>
    <property type="molecule type" value="Genomic_DNA"/>
</dbReference>
<dbReference type="EMBL" id="PSQE01000005">
    <property type="protein sequence ID" value="RHN56769.1"/>
    <property type="molecule type" value="Genomic_DNA"/>
</dbReference>
<dbReference type="InterPro" id="IPR052070">
    <property type="entry name" value="ESCRT-I_UEV_domain"/>
</dbReference>
<dbReference type="InterPro" id="IPR016135">
    <property type="entry name" value="UBQ-conjugating_enzyme/RWD"/>
</dbReference>
<evidence type="ECO:0000313" key="4">
    <source>
        <dbReference type="EnsemblPlants" id="AES99036"/>
    </source>
</evidence>
<sequence>MDVPLIMDVPLTMDVPTEPNTKTPQILSSILSQSSLCYSEDTKFLIRDHLLSLLTNYPTLKPGTNTMIYKISLGAFNIVQADSTIPMTYKAVTYHTPIVISLLESYPRHPPLVYLNPPPYLKIKLHHPYVSSSSLVIVPYLQNWIYPTSNLVDLALDLSLTFGREPPLFSNPNPNPNPTRGCIIM</sequence>
<dbReference type="CDD" id="cd11685">
    <property type="entry name" value="UEV_TSG101-like"/>
    <property type="match status" value="1"/>
</dbReference>
<name>G7K5V5_MEDTR</name>
<dbReference type="InterPro" id="IPR008883">
    <property type="entry name" value="UEV_N"/>
</dbReference>
<evidence type="ECO:0000313" key="2">
    <source>
        <dbReference type="EMBL" id="AES99036.1"/>
    </source>
</evidence>
<evidence type="ECO:0000313" key="3">
    <source>
        <dbReference type="EMBL" id="RHN56769.1"/>
    </source>
</evidence>
<dbReference type="SUPFAM" id="SSF54495">
    <property type="entry name" value="UBC-like"/>
    <property type="match status" value="1"/>
</dbReference>
<organism evidence="2 5">
    <name type="scientific">Medicago truncatula</name>
    <name type="common">Barrel medic</name>
    <name type="synonym">Medicago tribuloides</name>
    <dbReference type="NCBI Taxonomy" id="3880"/>
    <lineage>
        <taxon>Eukaryota</taxon>
        <taxon>Viridiplantae</taxon>
        <taxon>Streptophyta</taxon>
        <taxon>Embryophyta</taxon>
        <taxon>Tracheophyta</taxon>
        <taxon>Spermatophyta</taxon>
        <taxon>Magnoliopsida</taxon>
        <taxon>eudicotyledons</taxon>
        <taxon>Gunneridae</taxon>
        <taxon>Pentapetalae</taxon>
        <taxon>rosids</taxon>
        <taxon>fabids</taxon>
        <taxon>Fabales</taxon>
        <taxon>Fabaceae</taxon>
        <taxon>Papilionoideae</taxon>
        <taxon>50 kb inversion clade</taxon>
        <taxon>NPAAA clade</taxon>
        <taxon>Hologalegina</taxon>
        <taxon>IRL clade</taxon>
        <taxon>Trifolieae</taxon>
        <taxon>Medicago</taxon>
    </lineage>
</organism>
<dbReference type="eggNOG" id="KOG2391">
    <property type="taxonomic scope" value="Eukaryota"/>
</dbReference>
<evidence type="ECO:0000313" key="6">
    <source>
        <dbReference type="Proteomes" id="UP000265566"/>
    </source>
</evidence>
<gene>
    <name evidence="4" type="primary">11423441</name>
    <name evidence="2" type="ordered locus">MTR_5g075880</name>
    <name evidence="3" type="ORF">MtrunA17_Chr5g0432981</name>
</gene>
<dbReference type="GO" id="GO:0000813">
    <property type="term" value="C:ESCRT I complex"/>
    <property type="evidence" value="ECO:0000318"/>
    <property type="project" value="GO_Central"/>
</dbReference>
<keyword evidence="5" id="KW-1185">Reference proteome</keyword>
<reference evidence="2 5" key="2">
    <citation type="journal article" date="2014" name="BMC Genomics">
        <title>An improved genome release (version Mt4.0) for the model legume Medicago truncatula.</title>
        <authorList>
            <person name="Tang H."/>
            <person name="Krishnakumar V."/>
            <person name="Bidwell S."/>
            <person name="Rosen B."/>
            <person name="Chan A."/>
            <person name="Zhou S."/>
            <person name="Gentzbittel L."/>
            <person name="Childs K.L."/>
            <person name="Yandell M."/>
            <person name="Gundlach H."/>
            <person name="Mayer K.F."/>
            <person name="Schwartz D.C."/>
            <person name="Town C.D."/>
        </authorList>
    </citation>
    <scope>GENOME REANNOTATION</scope>
    <source>
        <strain evidence="4 5">cv. Jemalong A17</strain>
    </source>
</reference>
<proteinExistence type="predicted"/>
<dbReference type="Pfam" id="PF05743">
    <property type="entry name" value="UEV"/>
    <property type="match status" value="1"/>
</dbReference>
<dbReference type="Gramene" id="rna32213">
    <property type="protein sequence ID" value="RHN56769.1"/>
    <property type="gene ID" value="gene32213"/>
</dbReference>
<dbReference type="KEGG" id="mtr:11423441"/>
<reference evidence="6" key="4">
    <citation type="journal article" date="2018" name="Nat. Plants">
        <title>Whole-genome landscape of Medicago truncatula symbiotic genes.</title>
        <authorList>
            <person name="Pecrix Y."/>
            <person name="Staton S.E."/>
            <person name="Sallet E."/>
            <person name="Lelandais-Briere C."/>
            <person name="Moreau S."/>
            <person name="Carrere S."/>
            <person name="Blein T."/>
            <person name="Jardinaud M.F."/>
            <person name="Latrasse D."/>
            <person name="Zouine M."/>
            <person name="Zahm M."/>
            <person name="Kreplak J."/>
            <person name="Mayjonade B."/>
            <person name="Satge C."/>
            <person name="Perez M."/>
            <person name="Cauet S."/>
            <person name="Marande W."/>
            <person name="Chantry-Darmon C."/>
            <person name="Lopez-Roques C."/>
            <person name="Bouchez O."/>
            <person name="Berard A."/>
            <person name="Debelle F."/>
            <person name="Munos S."/>
            <person name="Bendahmane A."/>
            <person name="Berges H."/>
            <person name="Niebel A."/>
            <person name="Buitink J."/>
            <person name="Frugier F."/>
            <person name="Benhamed M."/>
            <person name="Crespi M."/>
            <person name="Gouzy J."/>
            <person name="Gamas P."/>
        </authorList>
    </citation>
    <scope>NUCLEOTIDE SEQUENCE [LARGE SCALE GENOMIC DNA]</scope>
    <source>
        <strain evidence="6">cv. Jemalong A17</strain>
    </source>
</reference>
<evidence type="ECO:0000313" key="5">
    <source>
        <dbReference type="Proteomes" id="UP000002051"/>
    </source>
</evidence>
<reference evidence="2 5" key="1">
    <citation type="journal article" date="2011" name="Nature">
        <title>The Medicago genome provides insight into the evolution of rhizobial symbioses.</title>
        <authorList>
            <person name="Young N.D."/>
            <person name="Debelle F."/>
            <person name="Oldroyd G.E."/>
            <person name="Geurts R."/>
            <person name="Cannon S.B."/>
            <person name="Udvardi M.K."/>
            <person name="Benedito V.A."/>
            <person name="Mayer K.F."/>
            <person name="Gouzy J."/>
            <person name="Schoof H."/>
            <person name="Van de Peer Y."/>
            <person name="Proost S."/>
            <person name="Cook D.R."/>
            <person name="Meyers B.C."/>
            <person name="Spannagl M."/>
            <person name="Cheung F."/>
            <person name="De Mita S."/>
            <person name="Krishnakumar V."/>
            <person name="Gundlach H."/>
            <person name="Zhou S."/>
            <person name="Mudge J."/>
            <person name="Bharti A.K."/>
            <person name="Murray J.D."/>
            <person name="Naoumkina M.A."/>
            <person name="Rosen B."/>
            <person name="Silverstein K.A."/>
            <person name="Tang H."/>
            <person name="Rombauts S."/>
            <person name="Zhao P.X."/>
            <person name="Zhou P."/>
            <person name="Barbe V."/>
            <person name="Bardou P."/>
            <person name="Bechner M."/>
            <person name="Bellec A."/>
            <person name="Berger A."/>
            <person name="Berges H."/>
            <person name="Bidwell S."/>
            <person name="Bisseling T."/>
            <person name="Choisne N."/>
            <person name="Couloux A."/>
            <person name="Denny R."/>
            <person name="Deshpande S."/>
            <person name="Dai X."/>
            <person name="Doyle J.J."/>
            <person name="Dudez A.M."/>
            <person name="Farmer A.D."/>
            <person name="Fouteau S."/>
            <person name="Franken C."/>
            <person name="Gibelin C."/>
            <person name="Gish J."/>
            <person name="Goldstein S."/>
            <person name="Gonzalez A.J."/>
            <person name="Green P.J."/>
            <person name="Hallab A."/>
            <person name="Hartog M."/>
            <person name="Hua A."/>
            <person name="Humphray S.J."/>
            <person name="Jeong D.H."/>
            <person name="Jing Y."/>
            <person name="Jocker A."/>
            <person name="Kenton S.M."/>
            <person name="Kim D.J."/>
            <person name="Klee K."/>
            <person name="Lai H."/>
            <person name="Lang C."/>
            <person name="Lin S."/>
            <person name="Macmil S.L."/>
            <person name="Magdelenat G."/>
            <person name="Matthews L."/>
            <person name="McCorrison J."/>
            <person name="Monaghan E.L."/>
            <person name="Mun J.H."/>
            <person name="Najar F.Z."/>
            <person name="Nicholson C."/>
            <person name="Noirot C."/>
            <person name="O'Bleness M."/>
            <person name="Paule C.R."/>
            <person name="Poulain J."/>
            <person name="Prion F."/>
            <person name="Qin B."/>
            <person name="Qu C."/>
            <person name="Retzel E.F."/>
            <person name="Riddle C."/>
            <person name="Sallet E."/>
            <person name="Samain S."/>
            <person name="Samson N."/>
            <person name="Sanders I."/>
            <person name="Saurat O."/>
            <person name="Scarpelli C."/>
            <person name="Schiex T."/>
            <person name="Segurens B."/>
            <person name="Severin A.J."/>
            <person name="Sherrier D.J."/>
            <person name="Shi R."/>
            <person name="Sims S."/>
            <person name="Singer S.R."/>
            <person name="Sinharoy S."/>
            <person name="Sterck L."/>
            <person name="Viollet A."/>
            <person name="Wang B.B."/>
            <person name="Wang K."/>
            <person name="Wang M."/>
            <person name="Wang X."/>
            <person name="Warfsmann J."/>
            <person name="Weissenbach J."/>
            <person name="White D.D."/>
            <person name="White J.D."/>
            <person name="Wiley G.B."/>
            <person name="Wincker P."/>
            <person name="Xing Y."/>
            <person name="Yang L."/>
            <person name="Yao Z."/>
            <person name="Ying F."/>
            <person name="Zhai J."/>
            <person name="Zhou L."/>
            <person name="Zuber A."/>
            <person name="Denarie J."/>
            <person name="Dixon R.A."/>
            <person name="May G.D."/>
            <person name="Schwartz D.C."/>
            <person name="Rogers J."/>
            <person name="Quetier F."/>
            <person name="Town C.D."/>
            <person name="Roe B.A."/>
        </authorList>
    </citation>
    <scope>NUCLEOTIDE SEQUENCE [LARGE SCALE GENOMIC DNA]</scope>
    <source>
        <strain evidence="2">A17</strain>
        <strain evidence="4 5">cv. Jemalong A17</strain>
    </source>
</reference>
<accession>G7K5V5</accession>
<dbReference type="Proteomes" id="UP000002051">
    <property type="component" value="Chromosome 5"/>
</dbReference>
<dbReference type="OrthoDB" id="306304at2759"/>
<dbReference type="GO" id="GO:0043130">
    <property type="term" value="F:ubiquitin binding"/>
    <property type="evidence" value="ECO:0000318"/>
    <property type="project" value="GO_Central"/>
</dbReference>
<dbReference type="Proteomes" id="UP000265566">
    <property type="component" value="Chromosome 5"/>
</dbReference>
<dbReference type="GO" id="GO:0008333">
    <property type="term" value="P:endosome to lysosome transport"/>
    <property type="evidence" value="ECO:0000318"/>
    <property type="project" value="GO_Central"/>
</dbReference>
<dbReference type="Gene3D" id="3.10.110.10">
    <property type="entry name" value="Ubiquitin Conjugating Enzyme"/>
    <property type="match status" value="1"/>
</dbReference>
<dbReference type="GO" id="GO:0015031">
    <property type="term" value="P:protein transport"/>
    <property type="evidence" value="ECO:0007669"/>
    <property type="project" value="InterPro"/>
</dbReference>
<dbReference type="HOGENOM" id="CLU_1535090_0_0_1"/>
<evidence type="ECO:0000259" key="1">
    <source>
        <dbReference type="PROSITE" id="PS51322"/>
    </source>
</evidence>
<protein>
    <submittedName>
        <fullName evidence="3">Putative ubiquitin-conjugating enzyme/RWD</fullName>
    </submittedName>
    <submittedName>
        <fullName evidence="2">Tumor susceptibility protein 101 protein</fullName>
    </submittedName>
</protein>
<reference evidence="4" key="3">
    <citation type="submission" date="2015-04" db="UniProtKB">
        <authorList>
            <consortium name="EnsemblPlants"/>
        </authorList>
    </citation>
    <scope>IDENTIFICATION</scope>
    <source>
        <strain evidence="4">cv. Jemalong A17</strain>
    </source>
</reference>
<dbReference type="PANTHER" id="PTHR23306">
    <property type="entry name" value="TUMOR SUSCEPTIBILITY GENE 101 PROTEIN-RELATED"/>
    <property type="match status" value="1"/>
</dbReference>
<dbReference type="PANTHER" id="PTHR23306:SF3">
    <property type="entry name" value="TUMOR SUPPRESSOR PROTEIN 101"/>
    <property type="match status" value="1"/>
</dbReference>
<dbReference type="AlphaFoldDB" id="G7K5V5"/>
<dbReference type="EnsemblPlants" id="AES99036">
    <property type="protein sequence ID" value="AES99036"/>
    <property type="gene ID" value="MTR_5g075880"/>
</dbReference>
<dbReference type="STRING" id="3880.G7K5V5"/>
<dbReference type="OMA" id="PFQQENE"/>
<dbReference type="PaxDb" id="3880-AES99036"/>
<feature type="domain" description="UEV" evidence="1">
    <location>
        <begin position="27"/>
        <end position="172"/>
    </location>
</feature>